<sequence>MGLFANSSEKQALEQSIVAVITIDTKNAVDFF</sequence>
<reference evidence="1 2" key="1">
    <citation type="submission" date="2018-06" db="EMBL/GenBank/DDBJ databases">
        <title>Genomic Encyclopedia of Type Strains, Phase III (KMG-III): the genomes of soil and plant-associated and newly described type strains.</title>
        <authorList>
            <person name="Whitman W."/>
        </authorList>
    </citation>
    <scope>NUCLEOTIDE SEQUENCE [LARGE SCALE GENOMIC DNA]</scope>
    <source>
        <strain evidence="1 2">CECT 7377</strain>
    </source>
</reference>
<gene>
    <name evidence="1" type="ORF">DFP80_12033</name>
</gene>
<protein>
    <submittedName>
        <fullName evidence="1">Uncharacterized protein</fullName>
    </submittedName>
</protein>
<dbReference type="EMBL" id="QNSE01000020">
    <property type="protein sequence ID" value="RBP78297.1"/>
    <property type="molecule type" value="Genomic_DNA"/>
</dbReference>
<evidence type="ECO:0000313" key="2">
    <source>
        <dbReference type="Proteomes" id="UP000252792"/>
    </source>
</evidence>
<evidence type="ECO:0000313" key="1">
    <source>
        <dbReference type="EMBL" id="RBP78297.1"/>
    </source>
</evidence>
<proteinExistence type="predicted"/>
<comment type="caution">
    <text evidence="1">The sequence shown here is derived from an EMBL/GenBank/DDBJ whole genome shotgun (WGS) entry which is preliminary data.</text>
</comment>
<dbReference type="AlphaFoldDB" id="A0A366IUQ0"/>
<organism evidence="1 2">
    <name type="scientific">Marinomonas rhizomae</name>
    <dbReference type="NCBI Taxonomy" id="491948"/>
    <lineage>
        <taxon>Bacteria</taxon>
        <taxon>Pseudomonadati</taxon>
        <taxon>Pseudomonadota</taxon>
        <taxon>Gammaproteobacteria</taxon>
        <taxon>Oceanospirillales</taxon>
        <taxon>Oceanospirillaceae</taxon>
        <taxon>Marinomonas</taxon>
    </lineage>
</organism>
<accession>A0A366IUQ0</accession>
<keyword evidence="2" id="KW-1185">Reference proteome</keyword>
<name>A0A366IUQ0_9GAMM</name>
<dbReference type="Proteomes" id="UP000252792">
    <property type="component" value="Unassembled WGS sequence"/>
</dbReference>